<accession>A0AAE8BIJ1</accession>
<name>A0AAE8BIJ1_9CAUD</name>
<evidence type="ECO:0000313" key="2">
    <source>
        <dbReference type="Proteomes" id="UP000827261"/>
    </source>
</evidence>
<dbReference type="EMBL" id="MZ326861">
    <property type="protein sequence ID" value="QYW02262.1"/>
    <property type="molecule type" value="Genomic_DNA"/>
</dbReference>
<sequence length="111" mass="12212">MTEQKKLNRYVFVGKVTALVTQADTKEQGVISVDLNALVVSNVENVNLSILNQGTAALSDTFMQTLPESDRKNTKILRVTILNIMNTGLQTDDEWTAKPVGYELARVEGEG</sequence>
<organism evidence="1 2">
    <name type="scientific">Stenotrophomonas phage Philippe</name>
    <dbReference type="NCBI Taxonomy" id="2859655"/>
    <lineage>
        <taxon>Viruses</taxon>
        <taxon>Duplodnaviria</taxon>
        <taxon>Heunggongvirae</taxon>
        <taxon>Uroviricota</taxon>
        <taxon>Caudoviricetes</taxon>
        <taxon>Schitoviridae</taxon>
        <taxon>Philippevirus</taxon>
        <taxon>Philippevirus philippe</taxon>
    </lineage>
</organism>
<evidence type="ECO:0000313" key="1">
    <source>
        <dbReference type="EMBL" id="QYW02262.1"/>
    </source>
</evidence>
<keyword evidence="2" id="KW-1185">Reference proteome</keyword>
<proteinExistence type="predicted"/>
<reference evidence="1" key="1">
    <citation type="submission" date="2021-06" db="EMBL/GenBank/DDBJ databases">
        <title>Complete genome sequence of Stenotrophomonas maltophilia phage Philippe.</title>
        <authorList>
            <person name="Vallavanatt I."/>
            <person name="Bartz M."/>
            <person name="Clark J."/>
            <person name="Burrowes B."/>
            <person name="Liu M."/>
            <person name="Gill J."/>
        </authorList>
    </citation>
    <scope>NUCLEOTIDE SEQUENCE</scope>
</reference>
<gene>
    <name evidence="1" type="ORF">CPT_Philippe_069</name>
</gene>
<dbReference type="Proteomes" id="UP000827261">
    <property type="component" value="Segment"/>
</dbReference>
<protein>
    <submittedName>
        <fullName evidence="1">Uncharacterized protein</fullName>
    </submittedName>
</protein>